<sequence length="186" mass="19477">MLASTSAARRALLDRLRLPYEAVAPVCDEDAIAGPSAAETAQLRALAKAESVARVRPGAVVIGSDQVVELDGELLGKPGSPERAAAQLARLAGREHRLVTAVALVQDDASEVRTSVHRMAMRPLAGDEIGRYVAADEPSHCAGSYKVESLGIALFDRIEGDDWTAIVGLPLLAVSSMLRGAGFALP</sequence>
<name>A0A0F6WA26_9BACT</name>
<keyword evidence="3 5" id="KW-0378">Hydrolase</keyword>
<evidence type="ECO:0000256" key="1">
    <source>
        <dbReference type="ARBA" id="ARBA00004496"/>
    </source>
</evidence>
<dbReference type="STRING" id="927083.DB32_008436"/>
<comment type="catalytic activity">
    <reaction evidence="5">
        <text>a ribonucleoside 5'-triphosphate + H2O = a ribonucleoside 5'-phosphate + diphosphate + H(+)</text>
        <dbReference type="Rhea" id="RHEA:23996"/>
        <dbReference type="ChEBI" id="CHEBI:15377"/>
        <dbReference type="ChEBI" id="CHEBI:15378"/>
        <dbReference type="ChEBI" id="CHEBI:33019"/>
        <dbReference type="ChEBI" id="CHEBI:58043"/>
        <dbReference type="ChEBI" id="CHEBI:61557"/>
        <dbReference type="EC" id="3.6.1.9"/>
    </reaction>
</comment>
<dbReference type="InterPro" id="IPR029001">
    <property type="entry name" value="ITPase-like_fam"/>
</dbReference>
<dbReference type="PANTHER" id="PTHR43213:SF10">
    <property type="entry name" value="7-METHYL-GTP PYROPHOSPHATASE"/>
    <property type="match status" value="1"/>
</dbReference>
<evidence type="ECO:0000313" key="7">
    <source>
        <dbReference type="Proteomes" id="UP000034883"/>
    </source>
</evidence>
<dbReference type="PANTHER" id="PTHR43213">
    <property type="entry name" value="BIFUNCTIONAL DTTP/UTP PYROPHOSPHATASE/METHYLTRANSFERASE PROTEIN-RELATED"/>
    <property type="match status" value="1"/>
</dbReference>
<accession>A0A0F6WA26</accession>
<comment type="subcellular location">
    <subcellularLocation>
        <location evidence="1 5">Cytoplasm</location>
    </subcellularLocation>
</comment>
<dbReference type="Proteomes" id="UP000034883">
    <property type="component" value="Chromosome"/>
</dbReference>
<dbReference type="GO" id="GO:0047429">
    <property type="term" value="F:nucleoside triphosphate diphosphatase activity"/>
    <property type="evidence" value="ECO:0007669"/>
    <property type="project" value="UniProtKB-EC"/>
</dbReference>
<organism evidence="6 7">
    <name type="scientific">Sandaracinus amylolyticus</name>
    <dbReference type="NCBI Taxonomy" id="927083"/>
    <lineage>
        <taxon>Bacteria</taxon>
        <taxon>Pseudomonadati</taxon>
        <taxon>Myxococcota</taxon>
        <taxon>Polyangia</taxon>
        <taxon>Polyangiales</taxon>
        <taxon>Sandaracinaceae</taxon>
        <taxon>Sandaracinus</taxon>
    </lineage>
</organism>
<gene>
    <name evidence="6" type="ORF">DB32_008436</name>
</gene>
<proteinExistence type="inferred from homology"/>
<dbReference type="Gene3D" id="3.90.950.10">
    <property type="match status" value="1"/>
</dbReference>
<dbReference type="HAMAP" id="MF_00528">
    <property type="entry name" value="Maf"/>
    <property type="match status" value="1"/>
</dbReference>
<dbReference type="GO" id="GO:0005737">
    <property type="term" value="C:cytoplasm"/>
    <property type="evidence" value="ECO:0007669"/>
    <property type="project" value="UniProtKB-SubCell"/>
</dbReference>
<comment type="catalytic activity">
    <reaction evidence="5">
        <text>a 2'-deoxyribonucleoside 5'-triphosphate + H2O = a 2'-deoxyribonucleoside 5'-phosphate + diphosphate + H(+)</text>
        <dbReference type="Rhea" id="RHEA:44644"/>
        <dbReference type="ChEBI" id="CHEBI:15377"/>
        <dbReference type="ChEBI" id="CHEBI:15378"/>
        <dbReference type="ChEBI" id="CHEBI:33019"/>
        <dbReference type="ChEBI" id="CHEBI:61560"/>
        <dbReference type="ChEBI" id="CHEBI:65317"/>
        <dbReference type="EC" id="3.6.1.9"/>
    </reaction>
</comment>
<keyword evidence="2 5" id="KW-0963">Cytoplasm</keyword>
<dbReference type="KEGG" id="samy:DB32_008436"/>
<protein>
    <recommendedName>
        <fullName evidence="5">Nucleoside triphosphate pyrophosphatase</fullName>
        <ecNumber evidence="5">3.6.1.9</ecNumber>
    </recommendedName>
    <alternativeName>
        <fullName evidence="5">Nucleotide pyrophosphatase</fullName>
        <shortName evidence="5">Nucleotide PPase</shortName>
    </alternativeName>
</protein>
<reference evidence="6 7" key="1">
    <citation type="submission" date="2015-03" db="EMBL/GenBank/DDBJ databases">
        <title>Genome assembly of Sandaracinus amylolyticus DSM 53668.</title>
        <authorList>
            <person name="Sharma G."/>
            <person name="Subramanian S."/>
        </authorList>
    </citation>
    <scope>NUCLEOTIDE SEQUENCE [LARGE SCALE GENOMIC DNA]</scope>
    <source>
        <strain evidence="6 7">DSM 53668</strain>
    </source>
</reference>
<feature type="active site" description="Proton acceptor" evidence="5">
    <location>
        <position position="65"/>
    </location>
</feature>
<dbReference type="EC" id="3.6.1.9" evidence="5"/>
<dbReference type="AlphaFoldDB" id="A0A0F6WA26"/>
<keyword evidence="7" id="KW-1185">Reference proteome</keyword>
<evidence type="ECO:0000256" key="4">
    <source>
        <dbReference type="ARBA" id="ARBA00023080"/>
    </source>
</evidence>
<evidence type="ECO:0000256" key="2">
    <source>
        <dbReference type="ARBA" id="ARBA00022490"/>
    </source>
</evidence>
<comment type="cofactor">
    <cofactor evidence="5">
        <name>a divalent metal cation</name>
        <dbReference type="ChEBI" id="CHEBI:60240"/>
    </cofactor>
</comment>
<comment type="function">
    <text evidence="5">Nucleoside triphosphate pyrophosphatase. May have a dual role in cell division arrest and in preventing the incorporation of modified nucleotides into cellular nucleic acids.</text>
</comment>
<dbReference type="GO" id="GO:0009117">
    <property type="term" value="P:nucleotide metabolic process"/>
    <property type="evidence" value="ECO:0007669"/>
    <property type="project" value="UniProtKB-KW"/>
</dbReference>
<dbReference type="EMBL" id="CP011125">
    <property type="protein sequence ID" value="AKF11287.1"/>
    <property type="molecule type" value="Genomic_DNA"/>
</dbReference>
<comment type="caution">
    <text evidence="5">Lacks conserved residue(s) required for the propagation of feature annotation.</text>
</comment>
<comment type="similarity">
    <text evidence="5">Belongs to the Maf family.</text>
</comment>
<dbReference type="NCBIfam" id="TIGR00172">
    <property type="entry name" value="maf"/>
    <property type="match status" value="1"/>
</dbReference>
<dbReference type="Pfam" id="PF02545">
    <property type="entry name" value="Maf"/>
    <property type="match status" value="1"/>
</dbReference>
<evidence type="ECO:0000256" key="5">
    <source>
        <dbReference type="HAMAP-Rule" id="MF_00528"/>
    </source>
</evidence>
<dbReference type="PIRSF" id="PIRSF006305">
    <property type="entry name" value="Maf"/>
    <property type="match status" value="1"/>
</dbReference>
<dbReference type="SUPFAM" id="SSF52972">
    <property type="entry name" value="ITPase-like"/>
    <property type="match status" value="1"/>
</dbReference>
<evidence type="ECO:0000256" key="3">
    <source>
        <dbReference type="ARBA" id="ARBA00022801"/>
    </source>
</evidence>
<keyword evidence="4 5" id="KW-0546">Nucleotide metabolism</keyword>
<dbReference type="InterPro" id="IPR003697">
    <property type="entry name" value="Maf-like"/>
</dbReference>
<evidence type="ECO:0000313" key="6">
    <source>
        <dbReference type="EMBL" id="AKF11287.1"/>
    </source>
</evidence>